<dbReference type="PANTHER" id="PTHR10242">
    <property type="entry name" value="8-OXOGUANINE DNA GLYCOSYLASE"/>
    <property type="match status" value="1"/>
</dbReference>
<dbReference type="GO" id="GO:0005634">
    <property type="term" value="C:nucleus"/>
    <property type="evidence" value="ECO:0007669"/>
    <property type="project" value="UniProtKB-SubCell"/>
</dbReference>
<evidence type="ECO:0000256" key="5">
    <source>
        <dbReference type="ARBA" id="ARBA00022801"/>
    </source>
</evidence>
<dbReference type="Gene3D" id="3.30.310.40">
    <property type="match status" value="1"/>
</dbReference>
<dbReference type="InterPro" id="IPR023170">
    <property type="entry name" value="HhH_base_excis_C"/>
</dbReference>
<dbReference type="Gene3D" id="1.10.1670.10">
    <property type="entry name" value="Helix-hairpin-Helix base-excision DNA repair enzymes (C-terminal)"/>
    <property type="match status" value="1"/>
</dbReference>
<keyword evidence="15" id="KW-1185">Reference proteome</keyword>
<sequence length="461" mass="51669">MTCVVPAGFRSLPLSVTQLSLSAVLQCGQSFRWSIFPLVIPSISPGTTLHSPTHEYRLCLRDRIVCLRQCPDILFYRSVFPNTSGELDLEVLAQREKETLAWIHDYFQLNVDLVSLYNQWGKRDPVFQKCKERFSGIRMLRQDPFENIISFICSSNNNIVRITKMVKALCQRYSPALATIPPPDMAQNTSDEATLRNLPLTETYHPFPPPSALARPEVTATLRSLGFGYRADYIQKTCKMLVDARGSGNIQGNQVEPAESWLQTLRNLSTLEARDELLKFVGVGRKVADCVLLMSLDKHEVIPVDTHVHQIAVKHYGMSGSSKSKMAMTPKLYDEVSNKLAAVWGDHAGWAHSVLFTSDLKSFASYGLPSPSPSLSTRTETLQRAGKTEQMDTMMPPSTPTIGKRKRGRPVSSSIKVELSSAAEQSCDIMVQTRSPLALHDDFGEHTSMVDRVKQRRRRVI</sequence>
<dbReference type="Gene3D" id="1.10.340.30">
    <property type="entry name" value="Hypothetical protein, domain 2"/>
    <property type="match status" value="1"/>
</dbReference>
<proteinExistence type="inferred from homology"/>
<name>A0A1X6N9R6_9APHY</name>
<evidence type="ECO:0000256" key="2">
    <source>
        <dbReference type="ARBA" id="ARBA00010679"/>
    </source>
</evidence>
<dbReference type="GO" id="GO:0140078">
    <property type="term" value="F:class I DNA-(apurinic or apyrimidinic site) endonuclease activity"/>
    <property type="evidence" value="ECO:0007669"/>
    <property type="project" value="UniProtKB-EC"/>
</dbReference>
<dbReference type="EC" id="4.2.99.18" evidence="3"/>
<keyword evidence="4" id="KW-0227">DNA damage</keyword>
<evidence type="ECO:0000256" key="6">
    <source>
        <dbReference type="ARBA" id="ARBA00023204"/>
    </source>
</evidence>
<comment type="subcellular location">
    <subcellularLocation>
        <location evidence="1">Nucleus</location>
    </subcellularLocation>
</comment>
<dbReference type="AlphaFoldDB" id="A0A1X6N9R6"/>
<gene>
    <name evidence="14" type="ORF">POSPLADRAFT_1134716</name>
</gene>
<evidence type="ECO:0000256" key="11">
    <source>
        <dbReference type="ARBA" id="ARBA00044632"/>
    </source>
</evidence>
<comment type="catalytic activity">
    <reaction evidence="11">
        <text>2'-deoxyribonucleotide-(2'-deoxyribose 5'-phosphate)-2'-deoxyribonucleotide-DNA = a 3'-end 2'-deoxyribonucleotide-(2,3-dehydro-2,3-deoxyribose 5'-phosphate)-DNA + a 5'-end 5'-phospho-2'-deoxyribonucleoside-DNA + H(+)</text>
        <dbReference type="Rhea" id="RHEA:66592"/>
        <dbReference type="Rhea" id="RHEA-COMP:13180"/>
        <dbReference type="Rhea" id="RHEA-COMP:16897"/>
        <dbReference type="Rhea" id="RHEA-COMP:17067"/>
        <dbReference type="ChEBI" id="CHEBI:15378"/>
        <dbReference type="ChEBI" id="CHEBI:136412"/>
        <dbReference type="ChEBI" id="CHEBI:157695"/>
        <dbReference type="ChEBI" id="CHEBI:167181"/>
        <dbReference type="EC" id="4.2.99.18"/>
    </reaction>
</comment>
<evidence type="ECO:0000256" key="9">
    <source>
        <dbReference type="ARBA" id="ARBA00023268"/>
    </source>
</evidence>
<dbReference type="SUPFAM" id="SSF55945">
    <property type="entry name" value="TATA-box binding protein-like"/>
    <property type="match status" value="1"/>
</dbReference>
<dbReference type="OrthoDB" id="238681at2759"/>
<dbReference type="GO" id="GO:0006289">
    <property type="term" value="P:nucleotide-excision repair"/>
    <property type="evidence" value="ECO:0007669"/>
    <property type="project" value="InterPro"/>
</dbReference>
<dbReference type="CDD" id="cd00056">
    <property type="entry name" value="ENDO3c"/>
    <property type="match status" value="1"/>
</dbReference>
<dbReference type="GO" id="GO:0034039">
    <property type="term" value="F:8-oxo-7,8-dihydroguanine DNA N-glycosylase activity"/>
    <property type="evidence" value="ECO:0007669"/>
    <property type="project" value="TreeGrafter"/>
</dbReference>
<evidence type="ECO:0000256" key="1">
    <source>
        <dbReference type="ARBA" id="ARBA00004123"/>
    </source>
</evidence>
<feature type="region of interest" description="Disordered" evidence="12">
    <location>
        <begin position="385"/>
        <end position="413"/>
    </location>
</feature>
<dbReference type="Pfam" id="PF07934">
    <property type="entry name" value="OGG_N"/>
    <property type="match status" value="1"/>
</dbReference>
<evidence type="ECO:0000313" key="14">
    <source>
        <dbReference type="EMBL" id="OSX65397.1"/>
    </source>
</evidence>
<evidence type="ECO:0000313" key="15">
    <source>
        <dbReference type="Proteomes" id="UP000194127"/>
    </source>
</evidence>
<feature type="domain" description="HhH-GPD" evidence="13">
    <location>
        <begin position="185"/>
        <end position="353"/>
    </location>
</feature>
<evidence type="ECO:0000259" key="13">
    <source>
        <dbReference type="SMART" id="SM00478"/>
    </source>
</evidence>
<dbReference type="SMART" id="SM00478">
    <property type="entry name" value="ENDO3c"/>
    <property type="match status" value="1"/>
</dbReference>
<keyword evidence="6" id="KW-0234">DNA repair</keyword>
<evidence type="ECO:0000256" key="7">
    <source>
        <dbReference type="ARBA" id="ARBA00023239"/>
    </source>
</evidence>
<dbReference type="GO" id="GO:0006285">
    <property type="term" value="P:base-excision repair, AP site formation"/>
    <property type="evidence" value="ECO:0007669"/>
    <property type="project" value="UniProtKB-ARBA"/>
</dbReference>
<evidence type="ECO:0000256" key="8">
    <source>
        <dbReference type="ARBA" id="ARBA00023242"/>
    </source>
</evidence>
<dbReference type="PANTHER" id="PTHR10242:SF2">
    <property type="entry name" value="N-GLYCOSYLASE_DNA LYASE"/>
    <property type="match status" value="1"/>
</dbReference>
<dbReference type="FunFam" id="1.10.1670.10:FF:000005">
    <property type="entry name" value="N-glycosylase/DNA lyase OGG1"/>
    <property type="match status" value="1"/>
</dbReference>
<dbReference type="Pfam" id="PF00730">
    <property type="entry name" value="HhH-GPD"/>
    <property type="match status" value="1"/>
</dbReference>
<keyword evidence="7" id="KW-0456">Lyase</keyword>
<reference evidence="14 15" key="1">
    <citation type="submission" date="2017-04" db="EMBL/GenBank/DDBJ databases">
        <title>Genome Sequence of the Model Brown-Rot Fungus Postia placenta SB12.</title>
        <authorList>
            <consortium name="DOE Joint Genome Institute"/>
            <person name="Gaskell J."/>
            <person name="Kersten P."/>
            <person name="Larrondo L.F."/>
            <person name="Canessa P."/>
            <person name="Martinez D."/>
            <person name="Hibbett D."/>
            <person name="Schmoll M."/>
            <person name="Kubicek C.P."/>
            <person name="Martinez A.T."/>
            <person name="Yadav J."/>
            <person name="Master E."/>
            <person name="Magnuson J.K."/>
            <person name="James T."/>
            <person name="Yaver D."/>
            <person name="Berka R."/>
            <person name="Labutti K."/>
            <person name="Lipzen A."/>
            <person name="Aerts A."/>
            <person name="Barry K."/>
            <person name="Henrissat B."/>
            <person name="Blanchette R."/>
            <person name="Grigoriev I."/>
            <person name="Cullen D."/>
        </authorList>
    </citation>
    <scope>NUCLEOTIDE SEQUENCE [LARGE SCALE GENOMIC DNA]</scope>
    <source>
        <strain evidence="14 15">MAD-698-R-SB12</strain>
    </source>
</reference>
<dbReference type="STRING" id="670580.A0A1X6N9R6"/>
<keyword evidence="5" id="KW-0378">Hydrolase</keyword>
<evidence type="ECO:0000256" key="10">
    <source>
        <dbReference type="ARBA" id="ARBA00023295"/>
    </source>
</evidence>
<dbReference type="EMBL" id="KZ110593">
    <property type="protein sequence ID" value="OSX65397.1"/>
    <property type="molecule type" value="Genomic_DNA"/>
</dbReference>
<dbReference type="InterPro" id="IPR012904">
    <property type="entry name" value="OGG_N"/>
</dbReference>
<dbReference type="Proteomes" id="UP000194127">
    <property type="component" value="Unassembled WGS sequence"/>
</dbReference>
<dbReference type="SUPFAM" id="SSF48150">
    <property type="entry name" value="DNA-glycosylase"/>
    <property type="match status" value="1"/>
</dbReference>
<evidence type="ECO:0000256" key="12">
    <source>
        <dbReference type="SAM" id="MobiDB-lite"/>
    </source>
</evidence>
<dbReference type="RefSeq" id="XP_024342191.1">
    <property type="nucleotide sequence ID" value="XM_024484509.1"/>
</dbReference>
<dbReference type="InterPro" id="IPR003265">
    <property type="entry name" value="HhH-GPD_domain"/>
</dbReference>
<comment type="similarity">
    <text evidence="2">Belongs to the type-1 OGG1 family.</text>
</comment>
<evidence type="ECO:0000256" key="4">
    <source>
        <dbReference type="ARBA" id="ARBA00022763"/>
    </source>
</evidence>
<protein>
    <recommendedName>
        <fullName evidence="3">DNA-(apurinic or apyrimidinic site) lyase</fullName>
        <ecNumber evidence="3">4.2.99.18</ecNumber>
    </recommendedName>
</protein>
<keyword evidence="8" id="KW-0539">Nucleus</keyword>
<dbReference type="InterPro" id="IPR052054">
    <property type="entry name" value="Oxidative_DNA_repair_enzyme"/>
</dbReference>
<dbReference type="GO" id="GO:0003684">
    <property type="term" value="F:damaged DNA binding"/>
    <property type="evidence" value="ECO:0007669"/>
    <property type="project" value="InterPro"/>
</dbReference>
<organism evidence="14 15">
    <name type="scientific">Postia placenta MAD-698-R-SB12</name>
    <dbReference type="NCBI Taxonomy" id="670580"/>
    <lineage>
        <taxon>Eukaryota</taxon>
        <taxon>Fungi</taxon>
        <taxon>Dikarya</taxon>
        <taxon>Basidiomycota</taxon>
        <taxon>Agaricomycotina</taxon>
        <taxon>Agaricomycetes</taxon>
        <taxon>Polyporales</taxon>
        <taxon>Adustoporiaceae</taxon>
        <taxon>Rhodonia</taxon>
    </lineage>
</organism>
<keyword evidence="9" id="KW-0511">Multifunctional enzyme</keyword>
<dbReference type="GeneID" id="36329458"/>
<accession>A0A1X6N9R6</accession>
<keyword evidence="10" id="KW-0326">Glycosidase</keyword>
<evidence type="ECO:0000256" key="3">
    <source>
        <dbReference type="ARBA" id="ARBA00012720"/>
    </source>
</evidence>
<dbReference type="InterPro" id="IPR011257">
    <property type="entry name" value="DNA_glycosylase"/>
</dbReference>